<dbReference type="Gene3D" id="3.40.630.10">
    <property type="entry name" value="Zn peptidases"/>
    <property type="match status" value="1"/>
</dbReference>
<dbReference type="Pfam" id="PF00883">
    <property type="entry name" value="Peptidase_M17"/>
    <property type="match status" value="1"/>
</dbReference>
<dbReference type="EMBL" id="JBHRTF010000006">
    <property type="protein sequence ID" value="MFC3116801.1"/>
    <property type="molecule type" value="Genomic_DNA"/>
</dbReference>
<feature type="compositionally biased region" description="Polar residues" evidence="9">
    <location>
        <begin position="22"/>
        <end position="36"/>
    </location>
</feature>
<dbReference type="InterPro" id="IPR000819">
    <property type="entry name" value="Peptidase_M17_C"/>
</dbReference>
<comment type="function">
    <text evidence="8">Presumably involved in the processing and regular turnover of intracellular proteins. Catalyzes the removal of unsubstituted N-terminal amino acids from various peptides.</text>
</comment>
<feature type="binding site" evidence="8">
    <location>
        <position position="398"/>
    </location>
    <ligand>
        <name>Mn(2+)</name>
        <dbReference type="ChEBI" id="CHEBI:29035"/>
        <label>2</label>
    </ligand>
</feature>
<dbReference type="NCBIfam" id="NF002083">
    <property type="entry name" value="PRK00913.3-5"/>
    <property type="match status" value="1"/>
</dbReference>
<dbReference type="GO" id="GO:0004177">
    <property type="term" value="F:aminopeptidase activity"/>
    <property type="evidence" value="ECO:0007669"/>
    <property type="project" value="UniProtKB-KW"/>
</dbReference>
<dbReference type="InterPro" id="IPR011356">
    <property type="entry name" value="Leucine_aapep/pepB"/>
</dbReference>
<reference evidence="12" key="1">
    <citation type="journal article" date="2019" name="Int. J. Syst. Evol. Microbiol.">
        <title>The Global Catalogue of Microorganisms (GCM) 10K type strain sequencing project: providing services to taxonomists for standard genome sequencing and annotation.</title>
        <authorList>
            <consortium name="The Broad Institute Genomics Platform"/>
            <consortium name="The Broad Institute Genome Sequencing Center for Infectious Disease"/>
            <person name="Wu L."/>
            <person name="Ma J."/>
        </authorList>
    </citation>
    <scope>NUCLEOTIDE SEQUENCE [LARGE SCALE GENOMIC DNA]</scope>
    <source>
        <strain evidence="12">KCTC 52237</strain>
    </source>
</reference>
<evidence type="ECO:0000256" key="6">
    <source>
        <dbReference type="ARBA" id="ARBA00022801"/>
    </source>
</evidence>
<dbReference type="RefSeq" id="WP_378120459.1">
    <property type="nucleotide sequence ID" value="NZ_JBHRTF010000006.1"/>
</dbReference>
<evidence type="ECO:0000259" key="10">
    <source>
        <dbReference type="PROSITE" id="PS00631"/>
    </source>
</evidence>
<dbReference type="InterPro" id="IPR023042">
    <property type="entry name" value="Peptidase_M17_leu_NH2_pept"/>
</dbReference>
<dbReference type="SUPFAM" id="SSF53187">
    <property type="entry name" value="Zn-dependent exopeptidases"/>
    <property type="match status" value="1"/>
</dbReference>
<evidence type="ECO:0000313" key="11">
    <source>
        <dbReference type="EMBL" id="MFC3116801.1"/>
    </source>
</evidence>
<dbReference type="EC" id="3.4.11.10" evidence="8"/>
<name>A0ABV7FGR3_9GAMM</name>
<feature type="region of interest" description="Disordered" evidence="9">
    <location>
        <begin position="1"/>
        <end position="36"/>
    </location>
</feature>
<evidence type="ECO:0000256" key="8">
    <source>
        <dbReference type="HAMAP-Rule" id="MF_00181"/>
    </source>
</evidence>
<dbReference type="InterPro" id="IPR008283">
    <property type="entry name" value="Peptidase_M17_N"/>
</dbReference>
<feature type="domain" description="Cytosol aminopeptidase" evidence="10">
    <location>
        <begin position="394"/>
        <end position="401"/>
    </location>
</feature>
<keyword evidence="8" id="KW-0479">Metal-binding</keyword>
<feature type="binding site" evidence="8">
    <location>
        <position position="337"/>
    </location>
    <ligand>
        <name>Mn(2+)</name>
        <dbReference type="ChEBI" id="CHEBI:29035"/>
        <label>2</label>
    </ligand>
</feature>
<dbReference type="NCBIfam" id="NF002073">
    <property type="entry name" value="PRK00913.1-2"/>
    <property type="match status" value="1"/>
</dbReference>
<dbReference type="SUPFAM" id="SSF52949">
    <property type="entry name" value="Macro domain-like"/>
    <property type="match status" value="1"/>
</dbReference>
<keyword evidence="5 8" id="KW-0645">Protease</keyword>
<dbReference type="PANTHER" id="PTHR11963:SF23">
    <property type="entry name" value="CYTOSOL AMINOPEPTIDASE"/>
    <property type="match status" value="1"/>
</dbReference>
<evidence type="ECO:0000256" key="4">
    <source>
        <dbReference type="ARBA" id="ARBA00022438"/>
    </source>
</evidence>
<dbReference type="PROSITE" id="PS00631">
    <property type="entry name" value="CYTOSOL_AP"/>
    <property type="match status" value="1"/>
</dbReference>
<sequence>MTSAKSTSKKSTAKKTVTKSTENTGSKSLGKTANQQAKTSAKNNLIQFTSKTLDPVTQNSDCLVIGCYEGLKLTAAGNAINAADAQQLEALLKRENFQGKAGQTLLLLNPQGIAAERLLVLGLGATKEGAVTADNFRKAVQKIADALRATPCKDLTLDLSDVVVHQQSQSWQARQVAEQLSLLDYRADKLKSKPAEVSLQLKKVIFAANKTEVAEANKGLTLGQAIAKGVNLARELGDLPGNICTPSYLADQAKKLGRSHNKLTVNVLEEKQLKELGMGSFLSVAAGSDQPAKLIVLEYKGAGQKQAPVALVGKGITFDTGGISLKPGAAMDEMKYDMCGAASVLGAFQTLIDLALPINVVGVIAATENMPSGGATKPGDIVTSMSGQTIEILNTDAEGRLVLCDALTYTERFKPKAVIDIATLTGACVIALGNHATGLFSNSDTLAKALLAAGDEAADRAWQMPLWDEYQKQLDSNFADMANIGGREAGSVTAACFLSRFAKKFDWAHLDIAGTAWRSGGAKGATGRPVPLLVQFLLNQINSSKTK</sequence>
<comment type="catalytic activity">
    <reaction evidence="2 8">
        <text>Release of an N-terminal amino acid, preferentially leucine, but not glutamic or aspartic acids.</text>
        <dbReference type="EC" id="3.4.11.10"/>
    </reaction>
</comment>
<evidence type="ECO:0000256" key="9">
    <source>
        <dbReference type="SAM" id="MobiDB-lite"/>
    </source>
</evidence>
<proteinExistence type="inferred from homology"/>
<dbReference type="InterPro" id="IPR043472">
    <property type="entry name" value="Macro_dom-like"/>
</dbReference>
<evidence type="ECO:0000256" key="5">
    <source>
        <dbReference type="ARBA" id="ARBA00022670"/>
    </source>
</evidence>
<keyword evidence="6 8" id="KW-0378">Hydrolase</keyword>
<keyword evidence="8" id="KW-0963">Cytoplasm</keyword>
<feature type="binding site" evidence="8">
    <location>
        <position position="396"/>
    </location>
    <ligand>
        <name>Mn(2+)</name>
        <dbReference type="ChEBI" id="CHEBI:29035"/>
        <label>1</label>
    </ligand>
</feature>
<feature type="binding site" evidence="8">
    <location>
        <position position="319"/>
    </location>
    <ligand>
        <name>Mn(2+)</name>
        <dbReference type="ChEBI" id="CHEBI:29035"/>
        <label>1</label>
    </ligand>
</feature>
<feature type="active site" evidence="8">
    <location>
        <position position="326"/>
    </location>
</feature>
<dbReference type="PANTHER" id="PTHR11963">
    <property type="entry name" value="LEUCINE AMINOPEPTIDASE-RELATED"/>
    <property type="match status" value="1"/>
</dbReference>
<keyword evidence="12" id="KW-1185">Reference proteome</keyword>
<dbReference type="NCBIfam" id="NF002077">
    <property type="entry name" value="PRK00913.2-4"/>
    <property type="match status" value="1"/>
</dbReference>
<organism evidence="11 12">
    <name type="scientific">Cellvibrio fontiphilus</name>
    <dbReference type="NCBI Taxonomy" id="1815559"/>
    <lineage>
        <taxon>Bacteria</taxon>
        <taxon>Pseudomonadati</taxon>
        <taxon>Pseudomonadota</taxon>
        <taxon>Gammaproteobacteria</taxon>
        <taxon>Cellvibrionales</taxon>
        <taxon>Cellvibrionaceae</taxon>
        <taxon>Cellvibrio</taxon>
    </lineage>
</organism>
<feature type="active site" evidence="8">
    <location>
        <position position="400"/>
    </location>
</feature>
<keyword evidence="7 8" id="KW-0464">Manganese</keyword>
<evidence type="ECO:0000256" key="3">
    <source>
        <dbReference type="ARBA" id="ARBA00009528"/>
    </source>
</evidence>
<feature type="binding site" evidence="8">
    <location>
        <position position="319"/>
    </location>
    <ligand>
        <name>Mn(2+)</name>
        <dbReference type="ChEBI" id="CHEBI:29035"/>
        <label>2</label>
    </ligand>
</feature>
<dbReference type="Pfam" id="PF02789">
    <property type="entry name" value="Peptidase_M17_N"/>
    <property type="match status" value="1"/>
</dbReference>
<feature type="compositionally biased region" description="Basic residues" evidence="9">
    <location>
        <begin position="7"/>
        <end position="17"/>
    </location>
</feature>
<feature type="binding site" evidence="8">
    <location>
        <position position="314"/>
    </location>
    <ligand>
        <name>Mn(2+)</name>
        <dbReference type="ChEBI" id="CHEBI:29035"/>
        <label>2</label>
    </ligand>
</feature>
<dbReference type="Proteomes" id="UP001595555">
    <property type="component" value="Unassembled WGS sequence"/>
</dbReference>
<keyword evidence="4 8" id="KW-0031">Aminopeptidase</keyword>
<dbReference type="EC" id="3.4.11.1" evidence="8"/>
<comment type="similarity">
    <text evidence="3 8">Belongs to the peptidase M17 family.</text>
</comment>
<protein>
    <recommendedName>
        <fullName evidence="8">Probable cytosol aminopeptidase</fullName>
        <ecNumber evidence="8">3.4.11.1</ecNumber>
    </recommendedName>
    <alternativeName>
        <fullName evidence="8">Leucine aminopeptidase</fullName>
        <shortName evidence="8">LAP</shortName>
        <ecNumber evidence="8">3.4.11.10</ecNumber>
    </alternativeName>
    <alternativeName>
        <fullName evidence="8">Leucyl aminopeptidase</fullName>
    </alternativeName>
</protein>
<evidence type="ECO:0000256" key="2">
    <source>
        <dbReference type="ARBA" id="ARBA00000967"/>
    </source>
</evidence>
<comment type="subcellular location">
    <subcellularLocation>
        <location evidence="8">Cytoplasm</location>
    </subcellularLocation>
</comment>
<dbReference type="CDD" id="cd00433">
    <property type="entry name" value="Peptidase_M17"/>
    <property type="match status" value="1"/>
</dbReference>
<accession>A0ABV7FGR3</accession>
<evidence type="ECO:0000313" key="12">
    <source>
        <dbReference type="Proteomes" id="UP001595555"/>
    </source>
</evidence>
<evidence type="ECO:0000256" key="7">
    <source>
        <dbReference type="ARBA" id="ARBA00023211"/>
    </source>
</evidence>
<dbReference type="NCBIfam" id="NF002074">
    <property type="entry name" value="PRK00913.1-4"/>
    <property type="match status" value="1"/>
</dbReference>
<evidence type="ECO:0000256" key="1">
    <source>
        <dbReference type="ARBA" id="ARBA00000135"/>
    </source>
</evidence>
<dbReference type="PRINTS" id="PR00481">
    <property type="entry name" value="LAMNOPPTDASE"/>
</dbReference>
<dbReference type="HAMAP" id="MF_00181">
    <property type="entry name" value="Cytosol_peptidase_M17"/>
    <property type="match status" value="1"/>
</dbReference>
<comment type="caution">
    <text evidence="11">The sequence shown here is derived from an EMBL/GenBank/DDBJ whole genome shotgun (WGS) entry which is preliminary data.</text>
</comment>
<feature type="binding site" evidence="8">
    <location>
        <position position="398"/>
    </location>
    <ligand>
        <name>Mn(2+)</name>
        <dbReference type="ChEBI" id="CHEBI:29035"/>
        <label>1</label>
    </ligand>
</feature>
<comment type="cofactor">
    <cofactor evidence="8">
        <name>Mn(2+)</name>
        <dbReference type="ChEBI" id="CHEBI:29035"/>
    </cofactor>
    <text evidence="8">Binds 2 manganese ions per subunit.</text>
</comment>
<gene>
    <name evidence="8" type="primary">pepA</name>
    <name evidence="11" type="ORF">ACFODX_14620</name>
</gene>
<dbReference type="Gene3D" id="3.40.220.10">
    <property type="entry name" value="Leucine Aminopeptidase, subunit E, domain 1"/>
    <property type="match status" value="1"/>
</dbReference>
<comment type="catalytic activity">
    <reaction evidence="1 8">
        <text>Release of an N-terminal amino acid, Xaa-|-Yaa-, in which Xaa is preferably Leu, but may be other amino acids including Pro although not Arg or Lys, and Yaa may be Pro. Amino acid amides and methyl esters are also readily hydrolyzed, but rates on arylamides are exceedingly low.</text>
        <dbReference type="EC" id="3.4.11.1"/>
    </reaction>
</comment>